<evidence type="ECO:0000313" key="2">
    <source>
        <dbReference type="EMBL" id="RDX82751.1"/>
    </source>
</evidence>
<protein>
    <submittedName>
        <fullName evidence="2">Mitochondrial protein</fullName>
    </submittedName>
</protein>
<dbReference type="AlphaFoldDB" id="A0A371FWS0"/>
<reference evidence="2" key="1">
    <citation type="submission" date="2018-05" db="EMBL/GenBank/DDBJ databases">
        <title>Draft genome of Mucuna pruriens seed.</title>
        <authorList>
            <person name="Nnadi N.E."/>
            <person name="Vos R."/>
            <person name="Hasami M.H."/>
            <person name="Devisetty U.K."/>
            <person name="Aguiy J.C."/>
        </authorList>
    </citation>
    <scope>NUCLEOTIDE SEQUENCE [LARGE SCALE GENOMIC DNA]</scope>
    <source>
        <strain evidence="2">JCA_2017</strain>
    </source>
</reference>
<dbReference type="EMBL" id="QJKJ01007564">
    <property type="protein sequence ID" value="RDX82751.1"/>
    <property type="molecule type" value="Genomic_DNA"/>
</dbReference>
<sequence>MELGAEKSSPKSTKLNQAKCYGSNKHKARLVVKGYAQIFGVNYSDTLGPMARLDTNRLLFAVAAQMGWNEEIHVEQPVGFVKKGEEDKLKMTKVFEMTNLGLTTYFLGVEIKQSQDEVSICQKKYAKQILKKFHMEDCKLMNTPMNQKKKFNKEDGTEKSMHCASEIQLKAARRVIRYIKDAINFGIKFKKSKEFKLLGFSKVTRQASKSKIMGMKHGKQGGREETQQVIGIERSMPTHSSQLQQNTNACKLSLQFLTER</sequence>
<dbReference type="InterPro" id="IPR013103">
    <property type="entry name" value="RVT_2"/>
</dbReference>
<organism evidence="2 3">
    <name type="scientific">Mucuna pruriens</name>
    <name type="common">Velvet bean</name>
    <name type="synonym">Dolichos pruriens</name>
    <dbReference type="NCBI Taxonomy" id="157652"/>
    <lineage>
        <taxon>Eukaryota</taxon>
        <taxon>Viridiplantae</taxon>
        <taxon>Streptophyta</taxon>
        <taxon>Embryophyta</taxon>
        <taxon>Tracheophyta</taxon>
        <taxon>Spermatophyta</taxon>
        <taxon>Magnoliopsida</taxon>
        <taxon>eudicotyledons</taxon>
        <taxon>Gunneridae</taxon>
        <taxon>Pentapetalae</taxon>
        <taxon>rosids</taxon>
        <taxon>fabids</taxon>
        <taxon>Fabales</taxon>
        <taxon>Fabaceae</taxon>
        <taxon>Papilionoideae</taxon>
        <taxon>50 kb inversion clade</taxon>
        <taxon>NPAAA clade</taxon>
        <taxon>indigoferoid/millettioid clade</taxon>
        <taxon>Phaseoleae</taxon>
        <taxon>Mucuna</taxon>
    </lineage>
</organism>
<feature type="domain" description="Reverse transcriptase Ty1/copia-type" evidence="1">
    <location>
        <begin position="23"/>
        <end position="69"/>
    </location>
</feature>
<evidence type="ECO:0000259" key="1">
    <source>
        <dbReference type="Pfam" id="PF07727"/>
    </source>
</evidence>
<dbReference type="Pfam" id="PF07727">
    <property type="entry name" value="RVT_2"/>
    <property type="match status" value="2"/>
</dbReference>
<feature type="non-terminal residue" evidence="2">
    <location>
        <position position="1"/>
    </location>
</feature>
<feature type="domain" description="Reverse transcriptase Ty1/copia-type" evidence="1">
    <location>
        <begin position="86"/>
        <end position="146"/>
    </location>
</feature>
<dbReference type="Proteomes" id="UP000257109">
    <property type="component" value="Unassembled WGS sequence"/>
</dbReference>
<name>A0A371FWS0_MUCPR</name>
<gene>
    <name evidence="2" type="ORF">CR513_36419</name>
</gene>
<comment type="caution">
    <text evidence="2">The sequence shown here is derived from an EMBL/GenBank/DDBJ whole genome shotgun (WGS) entry which is preliminary data.</text>
</comment>
<evidence type="ECO:0000313" key="3">
    <source>
        <dbReference type="Proteomes" id="UP000257109"/>
    </source>
</evidence>
<dbReference type="OrthoDB" id="1166568at2759"/>
<proteinExistence type="predicted"/>
<accession>A0A371FWS0</accession>
<keyword evidence="3" id="KW-1185">Reference proteome</keyword>